<dbReference type="PROSITE" id="PS51278">
    <property type="entry name" value="GATASE_TYPE_2"/>
    <property type="match status" value="1"/>
</dbReference>
<evidence type="ECO:0000313" key="4">
    <source>
        <dbReference type="EMBL" id="STX45365.1"/>
    </source>
</evidence>
<dbReference type="PANTHER" id="PTHR43187">
    <property type="entry name" value="GLUTAMINE AMIDOTRANSFERASE DUG3-RELATED"/>
    <property type="match status" value="1"/>
</dbReference>
<proteinExistence type="predicted"/>
<accession>A0A378JCL9</accession>
<dbReference type="Pfam" id="PF13230">
    <property type="entry name" value="GATase_4"/>
    <property type="match status" value="1"/>
</dbReference>
<gene>
    <name evidence="4" type="primary">egtC</name>
    <name evidence="3" type="ORF">Lgra_3321</name>
    <name evidence="4" type="ORF">NCTC12388_02094</name>
</gene>
<evidence type="ECO:0000256" key="1">
    <source>
        <dbReference type="ARBA" id="ARBA00022962"/>
    </source>
</evidence>
<evidence type="ECO:0000313" key="3">
    <source>
        <dbReference type="EMBL" id="KTD06544.1"/>
    </source>
</evidence>
<keyword evidence="4" id="KW-0378">Hydrolase</keyword>
<dbReference type="Proteomes" id="UP000054691">
    <property type="component" value="Unassembled WGS sequence"/>
</dbReference>
<evidence type="ECO:0000313" key="5">
    <source>
        <dbReference type="Proteomes" id="UP000054691"/>
    </source>
</evidence>
<dbReference type="InterPro" id="IPR026869">
    <property type="entry name" value="EgtC-like"/>
</dbReference>
<dbReference type="SUPFAM" id="SSF56235">
    <property type="entry name" value="N-terminal nucleophile aminohydrolases (Ntn hydrolases)"/>
    <property type="match status" value="1"/>
</dbReference>
<dbReference type="GO" id="GO:0008242">
    <property type="term" value="F:omega peptidase activity"/>
    <property type="evidence" value="ECO:0007669"/>
    <property type="project" value="TreeGrafter"/>
</dbReference>
<keyword evidence="1 4" id="KW-0315">Glutamine amidotransferase</keyword>
<dbReference type="GO" id="GO:0005737">
    <property type="term" value="C:cytoplasm"/>
    <property type="evidence" value="ECO:0007669"/>
    <property type="project" value="TreeGrafter"/>
</dbReference>
<sequence>MCRFVAYIGKESILLSDLLIRPKNSLVKQSLISQESHTVTNGDGFGVGWYTPFDKKPALFTSLFPAWNDQNLSYLAKKTKSSLFFAHVRAASTGGISQFNCHPFIYKNWLFMHNGWIPHFEKIRRQIHNLLEDDIYNWIKGTTDSELIFALFLQMSKQIKIRNSLDIHTVLLEVLTLINNLVRKNYKRAVCYFNICITNGKHIVAFRYCPSSQAKPETMYFCRDNSISEYIIIASEKLSTKGFKWEIIPRNHSLLIESDFTLSLKEL</sequence>
<dbReference type="GO" id="GO:0016740">
    <property type="term" value="F:transferase activity"/>
    <property type="evidence" value="ECO:0007669"/>
    <property type="project" value="UniProtKB-KW"/>
</dbReference>
<dbReference type="PANTHER" id="PTHR43187:SF1">
    <property type="entry name" value="GLUTAMINE AMIDOTRANSFERASE DUG3-RELATED"/>
    <property type="match status" value="1"/>
</dbReference>
<keyword evidence="4" id="KW-0808">Transferase</keyword>
<dbReference type="GO" id="GO:0006751">
    <property type="term" value="P:glutathione catabolic process"/>
    <property type="evidence" value="ECO:0007669"/>
    <property type="project" value="TreeGrafter"/>
</dbReference>
<dbReference type="STRING" id="45066.Lgra_3321"/>
<keyword evidence="5" id="KW-1185">Reference proteome</keyword>
<dbReference type="RefSeq" id="WP_058500280.1">
    <property type="nucleotide sequence ID" value="NZ_CAAAHW010000005.1"/>
</dbReference>
<evidence type="ECO:0000313" key="6">
    <source>
        <dbReference type="Proteomes" id="UP000254476"/>
    </source>
</evidence>
<dbReference type="GO" id="GO:0061672">
    <property type="term" value="C:glutathione hydrolase complex"/>
    <property type="evidence" value="ECO:0007669"/>
    <property type="project" value="TreeGrafter"/>
</dbReference>
<dbReference type="InterPro" id="IPR017932">
    <property type="entry name" value="GATase_2_dom"/>
</dbReference>
<dbReference type="Proteomes" id="UP000254476">
    <property type="component" value="Unassembled WGS sequence"/>
</dbReference>
<organism evidence="4 6">
    <name type="scientific">Legionella gratiana</name>
    <dbReference type="NCBI Taxonomy" id="45066"/>
    <lineage>
        <taxon>Bacteria</taxon>
        <taxon>Pseudomonadati</taxon>
        <taxon>Pseudomonadota</taxon>
        <taxon>Gammaproteobacteria</taxon>
        <taxon>Legionellales</taxon>
        <taxon>Legionellaceae</taxon>
        <taxon>Legionella</taxon>
    </lineage>
</organism>
<dbReference type="InterPro" id="IPR029055">
    <property type="entry name" value="Ntn_hydrolases_N"/>
</dbReference>
<evidence type="ECO:0000259" key="2">
    <source>
        <dbReference type="PROSITE" id="PS51278"/>
    </source>
</evidence>
<dbReference type="EMBL" id="UGOB01000001">
    <property type="protein sequence ID" value="STX45365.1"/>
    <property type="molecule type" value="Genomic_DNA"/>
</dbReference>
<dbReference type="InterPro" id="IPR052373">
    <property type="entry name" value="Gamma-glu_amide_hydrolase"/>
</dbReference>
<reference evidence="3 5" key="1">
    <citation type="submission" date="2015-11" db="EMBL/GenBank/DDBJ databases">
        <title>Genomic analysis of 38 Legionella species identifies large and diverse effector repertoires.</title>
        <authorList>
            <person name="Burstein D."/>
            <person name="Amaro F."/>
            <person name="Zusman T."/>
            <person name="Lifshitz Z."/>
            <person name="Cohen O."/>
            <person name="Gilbert J.A."/>
            <person name="Pupko T."/>
            <person name="Shuman H.A."/>
            <person name="Segal G."/>
        </authorList>
    </citation>
    <scope>NUCLEOTIDE SEQUENCE [LARGE SCALE GENOMIC DNA]</scope>
    <source>
        <strain evidence="3 5">Lyon 8420412</strain>
    </source>
</reference>
<dbReference type="AlphaFoldDB" id="A0A378JCL9"/>
<protein>
    <submittedName>
        <fullName evidence="4">Glutamine amidotransferase</fullName>
        <ecNumber evidence="4">3.5.1.-</ecNumber>
    </submittedName>
</protein>
<feature type="domain" description="Glutamine amidotransferase type-2" evidence="2">
    <location>
        <begin position="2"/>
        <end position="267"/>
    </location>
</feature>
<dbReference type="EMBL" id="LNYE01000029">
    <property type="protein sequence ID" value="KTD06544.1"/>
    <property type="molecule type" value="Genomic_DNA"/>
</dbReference>
<name>A0A378JCL9_9GAMM</name>
<dbReference type="Gene3D" id="3.60.20.10">
    <property type="entry name" value="Glutamine Phosphoribosylpyrophosphate, subunit 1, domain 1"/>
    <property type="match status" value="1"/>
</dbReference>
<dbReference type="CDD" id="cd01908">
    <property type="entry name" value="YafJ"/>
    <property type="match status" value="1"/>
</dbReference>
<dbReference type="OrthoDB" id="9804310at2"/>
<reference evidence="4 6" key="2">
    <citation type="submission" date="2018-06" db="EMBL/GenBank/DDBJ databases">
        <authorList>
            <consortium name="Pathogen Informatics"/>
            <person name="Doyle S."/>
        </authorList>
    </citation>
    <scope>NUCLEOTIDE SEQUENCE [LARGE SCALE GENOMIC DNA]</scope>
    <source>
        <strain evidence="4 6">NCTC12388</strain>
    </source>
</reference>
<dbReference type="EC" id="3.5.1.-" evidence="4"/>